<comment type="caution">
    <text evidence="1">The sequence shown here is derived from an EMBL/GenBank/DDBJ whole genome shotgun (WGS) entry which is preliminary data.</text>
</comment>
<dbReference type="AlphaFoldDB" id="A0A8J4C9S4"/>
<accession>A0A8J4C9S4</accession>
<gene>
    <name evidence="1" type="ORF">Vretifemale_6266</name>
</gene>
<reference evidence="1" key="1">
    <citation type="journal article" date="2021" name="Proc. Natl. Acad. Sci. U.S.A.">
        <title>Three genomes in the algal genus Volvox reveal the fate of a haploid sex-determining region after a transition to homothallism.</title>
        <authorList>
            <person name="Yamamoto K."/>
            <person name="Hamaji T."/>
            <person name="Kawai-Toyooka H."/>
            <person name="Matsuzaki R."/>
            <person name="Takahashi F."/>
            <person name="Nishimura Y."/>
            <person name="Kawachi M."/>
            <person name="Noguchi H."/>
            <person name="Minakuchi Y."/>
            <person name="Umen J.G."/>
            <person name="Toyoda A."/>
            <person name="Nozaki H."/>
        </authorList>
    </citation>
    <scope>NUCLEOTIDE SEQUENCE</scope>
    <source>
        <strain evidence="1">NIES-3786</strain>
    </source>
</reference>
<dbReference type="EMBL" id="BNCP01000009">
    <property type="protein sequence ID" value="GIL76797.1"/>
    <property type="molecule type" value="Genomic_DNA"/>
</dbReference>
<protein>
    <submittedName>
        <fullName evidence="1">Uncharacterized protein</fullName>
    </submittedName>
</protein>
<feature type="non-terminal residue" evidence="1">
    <location>
        <position position="144"/>
    </location>
</feature>
<evidence type="ECO:0000313" key="2">
    <source>
        <dbReference type="Proteomes" id="UP000747110"/>
    </source>
</evidence>
<evidence type="ECO:0000313" key="1">
    <source>
        <dbReference type="EMBL" id="GIL76797.1"/>
    </source>
</evidence>
<keyword evidence="2" id="KW-1185">Reference proteome</keyword>
<proteinExistence type="predicted"/>
<organism evidence="1 2">
    <name type="scientific">Volvox reticuliferus</name>
    <dbReference type="NCBI Taxonomy" id="1737510"/>
    <lineage>
        <taxon>Eukaryota</taxon>
        <taxon>Viridiplantae</taxon>
        <taxon>Chlorophyta</taxon>
        <taxon>core chlorophytes</taxon>
        <taxon>Chlorophyceae</taxon>
        <taxon>CS clade</taxon>
        <taxon>Chlamydomonadales</taxon>
        <taxon>Volvocaceae</taxon>
        <taxon>Volvox</taxon>
    </lineage>
</organism>
<sequence length="144" mass="14587">DNTSNGFRKNATNNSFKEHVRTACFLILYVCLRGSSLGLKMFCADRVATRDSHRHQGEDTQGRHVILAHTALDGSQGSGARSSVACLTSPASRALPPFPSSPLRPGLGADATEAGGFGVGVGVDGGGTADGDGAAAAAFDASAP</sequence>
<dbReference type="Proteomes" id="UP000747110">
    <property type="component" value="Unassembled WGS sequence"/>
</dbReference>
<name>A0A8J4C9S4_9CHLO</name>